<dbReference type="InterPro" id="IPR009809">
    <property type="entry name" value="ZapC"/>
</dbReference>
<keyword evidence="1 5" id="KW-0963">Cytoplasm</keyword>
<comment type="subunit">
    <text evidence="5">Interacts directly with FtsZ.</text>
</comment>
<evidence type="ECO:0000256" key="4">
    <source>
        <dbReference type="ARBA" id="ARBA00023306"/>
    </source>
</evidence>
<organism evidence="8 11">
    <name type="scientific">Gilliamella apicola</name>
    <dbReference type="NCBI Taxonomy" id="1196095"/>
    <lineage>
        <taxon>Bacteria</taxon>
        <taxon>Pseudomonadati</taxon>
        <taxon>Pseudomonadota</taxon>
        <taxon>Gammaproteobacteria</taxon>
        <taxon>Orbales</taxon>
        <taxon>Orbaceae</taxon>
        <taxon>Gilliamella</taxon>
    </lineage>
</organism>
<keyword evidence="4 5" id="KW-0131">Cell cycle</keyword>
<keyword evidence="10" id="KW-1185">Reference proteome</keyword>
<evidence type="ECO:0000259" key="7">
    <source>
        <dbReference type="Pfam" id="PF21083"/>
    </source>
</evidence>
<name>A0A242NIY8_9GAMM</name>
<gene>
    <name evidence="5" type="primary">zapC</name>
    <name evidence="9" type="ORF">B6C91_07705</name>
    <name evidence="8" type="ORF">B6D08_04875</name>
</gene>
<sequence>MLSFNIYLYCGGNISMKMAFRPTDGWRWYFDREYDSLMLEVSSDMLFRSCYPSKMLIPDVFSEFSFSVSDAASYYQFHNCCHSLNLTESQKIQLSINGIVAANFLKPQMPKSWYFSQQSTEYTPKVADIVKVYMQEDGLEVCMMVVEVGEHASLCIIAQPTFFSMNKTFYFSEAIKVMNDRLALAQQFAQPDNSIVLDDEELELKAIS</sequence>
<feature type="domain" description="Cell-division protein ZapC C-terminal" evidence="6">
    <location>
        <begin position="107"/>
        <end position="186"/>
    </location>
</feature>
<proteinExistence type="inferred from homology"/>
<dbReference type="GO" id="GO:0043093">
    <property type="term" value="P:FtsZ-dependent cytokinesis"/>
    <property type="evidence" value="ECO:0007669"/>
    <property type="project" value="UniProtKB-UniRule"/>
</dbReference>
<evidence type="ECO:0000313" key="8">
    <source>
        <dbReference type="EMBL" id="OTQ00237.1"/>
    </source>
</evidence>
<protein>
    <recommendedName>
        <fullName evidence="5">Cell division protein ZapC</fullName>
    </recommendedName>
</protein>
<dbReference type="Pfam" id="PF21083">
    <property type="entry name" value="ZapC_N"/>
    <property type="match status" value="1"/>
</dbReference>
<comment type="function">
    <text evidence="5">Contributes to the efficiency of the cell division process by stabilizing the polymeric form of the cell division protein FtsZ. Acts by promoting interactions between FtsZ protofilaments and suppressing the GTPase activity of FtsZ.</text>
</comment>
<dbReference type="GO" id="GO:0000917">
    <property type="term" value="P:division septum assembly"/>
    <property type="evidence" value="ECO:0007669"/>
    <property type="project" value="UniProtKB-KW"/>
</dbReference>
<evidence type="ECO:0000256" key="3">
    <source>
        <dbReference type="ARBA" id="ARBA00023210"/>
    </source>
</evidence>
<keyword evidence="3 5" id="KW-0717">Septation</keyword>
<evidence type="ECO:0000256" key="5">
    <source>
        <dbReference type="HAMAP-Rule" id="MF_00906"/>
    </source>
</evidence>
<dbReference type="AlphaFoldDB" id="A0A242NIY8"/>
<dbReference type="InterPro" id="IPR048372">
    <property type="entry name" value="ZapC_C"/>
</dbReference>
<evidence type="ECO:0000256" key="1">
    <source>
        <dbReference type="ARBA" id="ARBA00022490"/>
    </source>
</evidence>
<dbReference type="Proteomes" id="UP000194977">
    <property type="component" value="Unassembled WGS sequence"/>
</dbReference>
<dbReference type="PIRSF" id="PIRSF010252">
    <property type="entry name" value="ZapC"/>
    <property type="match status" value="1"/>
</dbReference>
<evidence type="ECO:0000313" key="9">
    <source>
        <dbReference type="EMBL" id="OTQ09818.1"/>
    </source>
</evidence>
<dbReference type="EMBL" id="NART01000030">
    <property type="protein sequence ID" value="OTQ09818.1"/>
    <property type="molecule type" value="Genomic_DNA"/>
</dbReference>
<feature type="domain" description="Cell-division protein ZapC N-terminal" evidence="7">
    <location>
        <begin position="20"/>
        <end position="106"/>
    </location>
</feature>
<comment type="caution">
    <text evidence="8">The sequence shown here is derived from an EMBL/GenBank/DDBJ whole genome shotgun (WGS) entry which is preliminary data.</text>
</comment>
<evidence type="ECO:0000313" key="10">
    <source>
        <dbReference type="Proteomes" id="UP000194800"/>
    </source>
</evidence>
<accession>A0A242NIY8</accession>
<dbReference type="HAMAP" id="MF_00906">
    <property type="entry name" value="ZapC"/>
    <property type="match status" value="1"/>
</dbReference>
<evidence type="ECO:0000259" key="6">
    <source>
        <dbReference type="Pfam" id="PF07126"/>
    </source>
</evidence>
<evidence type="ECO:0000313" key="11">
    <source>
        <dbReference type="Proteomes" id="UP000194977"/>
    </source>
</evidence>
<dbReference type="Pfam" id="PF07126">
    <property type="entry name" value="ZapC_C"/>
    <property type="match status" value="1"/>
</dbReference>
<comment type="subcellular location">
    <subcellularLocation>
        <location evidence="5">Cytoplasm</location>
    </subcellularLocation>
</comment>
<dbReference type="OrthoDB" id="5765005at2"/>
<dbReference type="EMBL" id="NARP01000010">
    <property type="protein sequence ID" value="OTQ00237.1"/>
    <property type="molecule type" value="Genomic_DNA"/>
</dbReference>
<dbReference type="GO" id="GO:0005737">
    <property type="term" value="C:cytoplasm"/>
    <property type="evidence" value="ECO:0007669"/>
    <property type="project" value="UniProtKB-SubCell"/>
</dbReference>
<reference evidence="10 11" key="1">
    <citation type="submission" date="2017-03" db="EMBL/GenBank/DDBJ databases">
        <title>Comparative genomics of honeybee gut symbionts reveal geographically distinct and subgroup specific antibiotic resistance.</title>
        <authorList>
            <person name="Ludvigsen J."/>
            <person name="Porcellato D."/>
            <person name="Labee-Lund T.M."/>
            <person name="Amdam G.V."/>
            <person name="Rudi K."/>
        </authorList>
    </citation>
    <scope>NUCLEOTIDE SEQUENCE [LARGE SCALE GENOMIC DNA]</scope>
    <source>
        <strain evidence="8 11">A-7-12</strain>
        <strain evidence="9 10">A-9-12</strain>
    </source>
</reference>
<comment type="similarity">
    <text evidence="5">Belongs to the ZapC family.</text>
</comment>
<dbReference type="InterPro" id="IPR048373">
    <property type="entry name" value="ZapC_N"/>
</dbReference>
<evidence type="ECO:0000256" key="2">
    <source>
        <dbReference type="ARBA" id="ARBA00022618"/>
    </source>
</evidence>
<keyword evidence="2 5" id="KW-0132">Cell division</keyword>
<dbReference type="Proteomes" id="UP000194800">
    <property type="component" value="Unassembled WGS sequence"/>
</dbReference>